<dbReference type="PANTHER" id="PTHR33383">
    <property type="entry name" value="MEMBRANE PROTEIN INSERTION EFFICIENCY FACTOR-RELATED"/>
    <property type="match status" value="1"/>
</dbReference>
<dbReference type="Proteomes" id="UP001327027">
    <property type="component" value="Unassembled WGS sequence"/>
</dbReference>
<evidence type="ECO:0000313" key="3">
    <source>
        <dbReference type="Proteomes" id="UP001327027"/>
    </source>
</evidence>
<gene>
    <name evidence="2" type="primary">yidD</name>
    <name evidence="2" type="ORF">U6A24_04435</name>
</gene>
<dbReference type="EMBL" id="JAYKLX010000002">
    <property type="protein sequence ID" value="MEB3344693.1"/>
    <property type="molecule type" value="Genomic_DNA"/>
</dbReference>
<keyword evidence="1" id="KW-1003">Cell membrane</keyword>
<keyword evidence="1" id="KW-0472">Membrane</keyword>
<dbReference type="PANTHER" id="PTHR33383:SF1">
    <property type="entry name" value="MEMBRANE PROTEIN INSERTION EFFICIENCY FACTOR-RELATED"/>
    <property type="match status" value="1"/>
</dbReference>
<comment type="function">
    <text evidence="1">Could be involved in insertion of integral membrane proteins into the membrane.</text>
</comment>
<name>A0ABU5ZRX7_9FLAO</name>
<comment type="caution">
    <text evidence="2">The sequence shown here is derived from an EMBL/GenBank/DDBJ whole genome shotgun (WGS) entry which is preliminary data.</text>
</comment>
<proteinExistence type="inferred from homology"/>
<dbReference type="NCBIfam" id="TIGR00278">
    <property type="entry name" value="membrane protein insertion efficiency factor YidD"/>
    <property type="match status" value="1"/>
</dbReference>
<organism evidence="2 3">
    <name type="scientific">Aquimarina gracilis</name>
    <dbReference type="NCBI Taxonomy" id="874422"/>
    <lineage>
        <taxon>Bacteria</taxon>
        <taxon>Pseudomonadati</taxon>
        <taxon>Bacteroidota</taxon>
        <taxon>Flavobacteriia</taxon>
        <taxon>Flavobacteriales</taxon>
        <taxon>Flavobacteriaceae</taxon>
        <taxon>Aquimarina</taxon>
    </lineage>
</organism>
<keyword evidence="3" id="KW-1185">Reference proteome</keyword>
<reference evidence="2 3" key="1">
    <citation type="journal article" date="2013" name="Int. J. Syst. Evol. Microbiol.">
        <title>Aquimarina gracilis sp. nov., isolated from the gut microflora of a mussel, Mytilus coruscus, and emended description of Aquimarina spongiae.</title>
        <authorList>
            <person name="Park S.C."/>
            <person name="Choe H.N."/>
            <person name="Baik K.S."/>
            <person name="Seong C.N."/>
        </authorList>
    </citation>
    <scope>NUCLEOTIDE SEQUENCE [LARGE SCALE GENOMIC DNA]</scope>
    <source>
        <strain evidence="2 3">PSC32</strain>
    </source>
</reference>
<evidence type="ECO:0000256" key="1">
    <source>
        <dbReference type="HAMAP-Rule" id="MF_00386"/>
    </source>
</evidence>
<dbReference type="RefSeq" id="WP_324179013.1">
    <property type="nucleotide sequence ID" value="NZ_BAABAW010000003.1"/>
</dbReference>
<dbReference type="Pfam" id="PF01809">
    <property type="entry name" value="YidD"/>
    <property type="match status" value="1"/>
</dbReference>
<dbReference type="InterPro" id="IPR002696">
    <property type="entry name" value="Membr_insert_effic_factor_YidD"/>
</dbReference>
<dbReference type="SMART" id="SM01234">
    <property type="entry name" value="Haemolytic"/>
    <property type="match status" value="1"/>
</dbReference>
<sequence length="84" mass="9605">MIRRILIFPFVILVKLYQNLISPLTPATCRYQPTCSHYTLEALQKHGLFKGGWLATKRIFSCHPWGGSGYDPVPESDTDETKNH</sequence>
<protein>
    <recommendedName>
        <fullName evidence="1">Putative membrane protein insertion efficiency factor</fullName>
    </recommendedName>
</protein>
<evidence type="ECO:0000313" key="2">
    <source>
        <dbReference type="EMBL" id="MEB3344693.1"/>
    </source>
</evidence>
<dbReference type="HAMAP" id="MF_00386">
    <property type="entry name" value="UPF0161_YidD"/>
    <property type="match status" value="1"/>
</dbReference>
<comment type="subcellular location">
    <subcellularLocation>
        <location evidence="1">Cell membrane</location>
        <topology evidence="1">Peripheral membrane protein</topology>
        <orientation evidence="1">Cytoplasmic side</orientation>
    </subcellularLocation>
</comment>
<comment type="similarity">
    <text evidence="1">Belongs to the UPF0161 family.</text>
</comment>
<accession>A0ABU5ZRX7</accession>